<dbReference type="InterPro" id="IPR029460">
    <property type="entry name" value="DNAPol_HHH"/>
</dbReference>
<feature type="domain" description="DNA polymerase helix-hairpin-helix motif" evidence="2">
    <location>
        <begin position="96"/>
        <end position="186"/>
    </location>
</feature>
<dbReference type="GO" id="GO:0008408">
    <property type="term" value="F:3'-5' exonuclease activity"/>
    <property type="evidence" value="ECO:0007669"/>
    <property type="project" value="InterPro"/>
</dbReference>
<dbReference type="GO" id="GO:0006260">
    <property type="term" value="P:DNA replication"/>
    <property type="evidence" value="ECO:0007669"/>
    <property type="project" value="InterPro"/>
</dbReference>
<evidence type="ECO:0000259" key="1">
    <source>
        <dbReference type="Pfam" id="PF01336"/>
    </source>
</evidence>
<name>A0A512B8P3_9BACT</name>
<sequence length="462" mass="52587">MSKKQIAVLNKMKAQFMEGAQKKGHPADKLEKIWTDWEAFAQYAFNKSHSTCYAFVAYQTAYLKAHYPSEYMAGVLNHAGNIEKITFFMEECKRMGLHVLGPDINESQKGFAVNKKGEIRFGMMGLKGVGEAAIECILEERRKNGPYTSIFDLVKRVSLRAVNKRLMESLAYSGAFDCFKEYHRAQYFGCAKDTTATGLDIIVQFGQRYQAQAQTSSNSLFGDMVSIDIPTPQLPKVPEWTLTEKLDHEKDVTGMFMSGHPLDHFKFELRHYGFTPIDEFAQVKEAPHLSPKKNKPFKLAGLVVDAQQRVTKTGRNFGVLAIEDFSGKTELMLWSDDYVKFQNYLDKGKSIMVQGEFKSRFNSEQYEFKVTSINLLEVTKQNFTKQLILDVPTRIINSDFVDFFDKNIKAYPGKTSIKFNINDSAHNVKIGLYTLEKGVTMNDEIIGWLEENKDVDVQVVVA</sequence>
<dbReference type="Pfam" id="PF01336">
    <property type="entry name" value="tRNA_anti-codon"/>
    <property type="match status" value="1"/>
</dbReference>
<dbReference type="InterPro" id="IPR004365">
    <property type="entry name" value="NA-bd_OB_tRNA"/>
</dbReference>
<keyword evidence="4" id="KW-1185">Reference proteome</keyword>
<dbReference type="PANTHER" id="PTHR32294:SF0">
    <property type="entry name" value="DNA POLYMERASE III SUBUNIT ALPHA"/>
    <property type="match status" value="1"/>
</dbReference>
<dbReference type="CDD" id="cd04485">
    <property type="entry name" value="DnaE_OBF"/>
    <property type="match status" value="1"/>
</dbReference>
<reference evidence="3 4" key="1">
    <citation type="submission" date="2019-07" db="EMBL/GenBank/DDBJ databases">
        <title>Whole genome shotgun sequence of Segetibacter aerophilus NBRC 106135.</title>
        <authorList>
            <person name="Hosoyama A."/>
            <person name="Uohara A."/>
            <person name="Ohji S."/>
            <person name="Ichikawa N."/>
        </authorList>
    </citation>
    <scope>NUCLEOTIDE SEQUENCE [LARGE SCALE GENOMIC DNA]</scope>
    <source>
        <strain evidence="3 4">NBRC 106135</strain>
    </source>
</reference>
<protein>
    <recommendedName>
        <fullName evidence="5">DNA polymerase III subunit alpha</fullName>
    </recommendedName>
</protein>
<evidence type="ECO:0000259" key="2">
    <source>
        <dbReference type="Pfam" id="PF14579"/>
    </source>
</evidence>
<dbReference type="Gene3D" id="1.10.150.870">
    <property type="match status" value="1"/>
</dbReference>
<dbReference type="Pfam" id="PF14579">
    <property type="entry name" value="HHH_6"/>
    <property type="match status" value="1"/>
</dbReference>
<dbReference type="AlphaFoldDB" id="A0A512B8P3"/>
<comment type="caution">
    <text evidence="3">The sequence shown here is derived from an EMBL/GenBank/DDBJ whole genome shotgun (WGS) entry which is preliminary data.</text>
</comment>
<accession>A0A512B8P3</accession>
<proteinExistence type="predicted"/>
<evidence type="ECO:0000313" key="3">
    <source>
        <dbReference type="EMBL" id="GEO08187.1"/>
    </source>
</evidence>
<organism evidence="3 4">
    <name type="scientific">Segetibacter aerophilus</name>
    <dbReference type="NCBI Taxonomy" id="670293"/>
    <lineage>
        <taxon>Bacteria</taxon>
        <taxon>Pseudomonadati</taxon>
        <taxon>Bacteroidota</taxon>
        <taxon>Chitinophagia</taxon>
        <taxon>Chitinophagales</taxon>
        <taxon>Chitinophagaceae</taxon>
        <taxon>Segetibacter</taxon>
    </lineage>
</organism>
<gene>
    <name evidence="3" type="ORF">SAE01_06830</name>
</gene>
<dbReference type="SUPFAM" id="SSF160975">
    <property type="entry name" value="AF1531-like"/>
    <property type="match status" value="1"/>
</dbReference>
<dbReference type="PANTHER" id="PTHR32294">
    <property type="entry name" value="DNA POLYMERASE III SUBUNIT ALPHA"/>
    <property type="match status" value="1"/>
</dbReference>
<evidence type="ECO:0000313" key="4">
    <source>
        <dbReference type="Proteomes" id="UP000321513"/>
    </source>
</evidence>
<dbReference type="InterPro" id="IPR012340">
    <property type="entry name" value="NA-bd_OB-fold"/>
</dbReference>
<dbReference type="InterPro" id="IPR004805">
    <property type="entry name" value="DnaE2/DnaE/PolC"/>
</dbReference>
<evidence type="ECO:0008006" key="5">
    <source>
        <dbReference type="Google" id="ProtNLM"/>
    </source>
</evidence>
<dbReference type="GO" id="GO:0003676">
    <property type="term" value="F:nucleic acid binding"/>
    <property type="evidence" value="ECO:0007669"/>
    <property type="project" value="InterPro"/>
</dbReference>
<dbReference type="Gene3D" id="2.40.50.140">
    <property type="entry name" value="Nucleic acid-binding proteins"/>
    <property type="match status" value="1"/>
</dbReference>
<feature type="domain" description="OB" evidence="1">
    <location>
        <begin position="298"/>
        <end position="376"/>
    </location>
</feature>
<dbReference type="EMBL" id="BJYT01000002">
    <property type="protein sequence ID" value="GEO08187.1"/>
    <property type="molecule type" value="Genomic_DNA"/>
</dbReference>
<dbReference type="Proteomes" id="UP000321513">
    <property type="component" value="Unassembled WGS sequence"/>
</dbReference>